<dbReference type="AlphaFoldDB" id="A0A7K0BPV4"/>
<gene>
    <name evidence="1" type="ORF">ACRB68_07690</name>
</gene>
<reference evidence="1 2" key="1">
    <citation type="submission" date="2019-10" db="EMBL/GenBank/DDBJ databases">
        <title>Actinomadura rubteroloni sp. nov. and Actinomadura macrotermitis sp. nov., isolated from the gut of fungus growing-termite Macrotermes natalensis.</title>
        <authorList>
            <person name="Benndorf R."/>
            <person name="Martin K."/>
            <person name="Kuefner M."/>
            <person name="De Beer W."/>
            <person name="Kaster A.-K."/>
            <person name="Vollmers J."/>
            <person name="Poulsen M."/>
            <person name="Beemelmanns C."/>
        </authorList>
    </citation>
    <scope>NUCLEOTIDE SEQUENCE [LARGE SCALE GENOMIC DNA]</scope>
    <source>
        <strain evidence="1 2">RB68</strain>
    </source>
</reference>
<evidence type="ECO:0000313" key="1">
    <source>
        <dbReference type="EMBL" id="MQY02734.1"/>
    </source>
</evidence>
<sequence>MSRRVVLALSAMLPLVTGCGREIALLTAPDPPPAARPGPAMALAAADLPPGFFPATAVRVLSGLRPGRAGCARLLRVAGGLPDARDVRQEHAAFYLPKPGASLTEHVYRLPPGEAAERLARFRADAASCRSIGMKSGTVRLRRFPLHRRFRDTVAVRYRAGSGDERIGVDLMMARRADALLILAAPGALGGGGAQALERAEGRALRKLRAANL</sequence>
<name>A0A7K0BPV4_9ACTN</name>
<evidence type="ECO:0000313" key="2">
    <source>
        <dbReference type="Proteomes" id="UP000487268"/>
    </source>
</evidence>
<comment type="caution">
    <text evidence="1">The sequence shown here is derived from an EMBL/GenBank/DDBJ whole genome shotgun (WGS) entry which is preliminary data.</text>
</comment>
<proteinExistence type="predicted"/>
<dbReference type="Proteomes" id="UP000487268">
    <property type="component" value="Unassembled WGS sequence"/>
</dbReference>
<accession>A0A7K0BPV4</accession>
<evidence type="ECO:0008006" key="3">
    <source>
        <dbReference type="Google" id="ProtNLM"/>
    </source>
</evidence>
<dbReference type="PROSITE" id="PS51257">
    <property type="entry name" value="PROKAR_LIPOPROTEIN"/>
    <property type="match status" value="1"/>
</dbReference>
<protein>
    <recommendedName>
        <fullName evidence="3">Sensor domain-containing protein</fullName>
    </recommendedName>
</protein>
<dbReference type="EMBL" id="WEGH01000001">
    <property type="protein sequence ID" value="MQY02734.1"/>
    <property type="molecule type" value="Genomic_DNA"/>
</dbReference>
<dbReference type="RefSeq" id="WP_153530844.1">
    <property type="nucleotide sequence ID" value="NZ_WEGH01000001.1"/>
</dbReference>
<keyword evidence="2" id="KW-1185">Reference proteome</keyword>
<organism evidence="1 2">
    <name type="scientific">Actinomadura macrotermitis</name>
    <dbReference type="NCBI Taxonomy" id="2585200"/>
    <lineage>
        <taxon>Bacteria</taxon>
        <taxon>Bacillati</taxon>
        <taxon>Actinomycetota</taxon>
        <taxon>Actinomycetes</taxon>
        <taxon>Streptosporangiales</taxon>
        <taxon>Thermomonosporaceae</taxon>
        <taxon>Actinomadura</taxon>
    </lineage>
</organism>
<dbReference type="OrthoDB" id="3476584at2"/>